<dbReference type="EMBL" id="BARS01020381">
    <property type="protein sequence ID" value="GAG06608.1"/>
    <property type="molecule type" value="Genomic_DNA"/>
</dbReference>
<evidence type="ECO:0000313" key="1">
    <source>
        <dbReference type="EMBL" id="GAG06608.1"/>
    </source>
</evidence>
<dbReference type="Gene3D" id="3.40.50.1000">
    <property type="entry name" value="HAD superfamily/HAD-like"/>
    <property type="match status" value="1"/>
</dbReference>
<reference evidence="1" key="1">
    <citation type="journal article" date="2014" name="Front. Microbiol.">
        <title>High frequency of phylogenetically diverse reductive dehalogenase-homologous genes in deep subseafloor sedimentary metagenomes.</title>
        <authorList>
            <person name="Kawai M."/>
            <person name="Futagami T."/>
            <person name="Toyoda A."/>
            <person name="Takaki Y."/>
            <person name="Nishi S."/>
            <person name="Hori S."/>
            <person name="Arai W."/>
            <person name="Tsubouchi T."/>
            <person name="Morono Y."/>
            <person name="Uchiyama I."/>
            <person name="Ito T."/>
            <person name="Fujiyama A."/>
            <person name="Inagaki F."/>
            <person name="Takami H."/>
        </authorList>
    </citation>
    <scope>NUCLEOTIDE SEQUENCE</scope>
    <source>
        <strain evidence="1">Expedition CK06-06</strain>
    </source>
</reference>
<accession>X0V266</accession>
<sequence length="154" mass="18115">TSTKEARKILGDEYRLLKHRYRLSDYKYNVPVLDDAREVLATLRKRGDIVYVSTSRPFSGYPEMKRQTIQWLTEAGVEFDGLVEKTPESLIEKKCDIHVDDEIETVILLEESGIRCVLYDRKQSLISQSNPFRVISDLRDLIKLRPFRGRDQHW</sequence>
<dbReference type="AlphaFoldDB" id="X0V266"/>
<protein>
    <recommendedName>
        <fullName evidence="2">FCP1 homology domain-containing protein</fullName>
    </recommendedName>
</protein>
<proteinExistence type="predicted"/>
<feature type="non-terminal residue" evidence="1">
    <location>
        <position position="1"/>
    </location>
</feature>
<organism evidence="1">
    <name type="scientific">marine sediment metagenome</name>
    <dbReference type="NCBI Taxonomy" id="412755"/>
    <lineage>
        <taxon>unclassified sequences</taxon>
        <taxon>metagenomes</taxon>
        <taxon>ecological metagenomes</taxon>
    </lineage>
</organism>
<dbReference type="InterPro" id="IPR036412">
    <property type="entry name" value="HAD-like_sf"/>
</dbReference>
<gene>
    <name evidence="1" type="ORF">S01H1_32871</name>
</gene>
<comment type="caution">
    <text evidence="1">The sequence shown here is derived from an EMBL/GenBank/DDBJ whole genome shotgun (WGS) entry which is preliminary data.</text>
</comment>
<dbReference type="InterPro" id="IPR023214">
    <property type="entry name" value="HAD_sf"/>
</dbReference>
<name>X0V266_9ZZZZ</name>
<evidence type="ECO:0008006" key="2">
    <source>
        <dbReference type="Google" id="ProtNLM"/>
    </source>
</evidence>
<dbReference type="SUPFAM" id="SSF56784">
    <property type="entry name" value="HAD-like"/>
    <property type="match status" value="1"/>
</dbReference>